<dbReference type="RefSeq" id="WP_146160284.1">
    <property type="nucleotide sequence ID" value="NZ_CAMIDF010000054.1"/>
</dbReference>
<dbReference type="Proteomes" id="UP000812077">
    <property type="component" value="Unassembled WGS sequence"/>
</dbReference>
<dbReference type="GeneID" id="44958927"/>
<evidence type="ECO:0000313" key="2">
    <source>
        <dbReference type="Proteomes" id="UP000812077"/>
    </source>
</evidence>
<organism evidence="1 2">
    <name type="scientific">Prevotella melaninogenica</name>
    <dbReference type="NCBI Taxonomy" id="28132"/>
    <lineage>
        <taxon>Bacteria</taxon>
        <taxon>Pseudomonadati</taxon>
        <taxon>Bacteroidota</taxon>
        <taxon>Bacteroidia</taxon>
        <taxon>Bacteroidales</taxon>
        <taxon>Prevotellaceae</taxon>
        <taxon>Prevotella</taxon>
    </lineage>
</organism>
<keyword evidence="2" id="KW-1185">Reference proteome</keyword>
<dbReference type="EMBL" id="JAHXCP010000036">
    <property type="protein sequence ID" value="MBW4755855.1"/>
    <property type="molecule type" value="Genomic_DNA"/>
</dbReference>
<evidence type="ECO:0000313" key="1">
    <source>
        <dbReference type="EMBL" id="MBW4755855.1"/>
    </source>
</evidence>
<proteinExistence type="predicted"/>
<gene>
    <name evidence="1" type="ORF">KZO77_12635</name>
</gene>
<comment type="caution">
    <text evidence="1">The sequence shown here is derived from an EMBL/GenBank/DDBJ whole genome shotgun (WGS) entry which is preliminary data.</text>
</comment>
<name>A0ABS6YB30_9BACT</name>
<sequence length="65" mass="7347">MRICVPLNTVNATIRYAFNGCAMRIYELLNTHPPSRRYGERSDGIRIQQKLCPLGTPSPLLPFGQ</sequence>
<accession>A0ABS6YB30</accession>
<protein>
    <submittedName>
        <fullName evidence="1">Uncharacterized protein</fullName>
    </submittedName>
</protein>
<reference evidence="1 2" key="1">
    <citation type="submission" date="2021-07" db="EMBL/GenBank/DDBJ databases">
        <title>Genomic diversity and antimicrobial resistance of Prevotella spp. isolated from chronic lung disease airways.</title>
        <authorList>
            <person name="Webb K.A."/>
            <person name="Olagoke O.S."/>
            <person name="Baird T."/>
            <person name="Neill J."/>
            <person name="Pham A."/>
            <person name="Wells T.J."/>
            <person name="Ramsay K.A."/>
            <person name="Bell S.C."/>
            <person name="Sarovich D.S."/>
            <person name="Price E.P."/>
        </authorList>
    </citation>
    <scope>NUCLEOTIDE SEQUENCE [LARGE SCALE GENOMIC DNA]</scope>
    <source>
        <strain evidence="1 2">SCHI0027.S.6</strain>
    </source>
</reference>